<feature type="transmembrane region" description="Helical" evidence="5">
    <location>
        <begin position="51"/>
        <end position="69"/>
    </location>
</feature>
<keyword evidence="2 5" id="KW-0812">Transmembrane</keyword>
<feature type="transmembrane region" description="Helical" evidence="5">
    <location>
        <begin position="90"/>
        <end position="109"/>
    </location>
</feature>
<evidence type="ECO:0000256" key="3">
    <source>
        <dbReference type="ARBA" id="ARBA00022989"/>
    </source>
</evidence>
<evidence type="ECO:0000256" key="2">
    <source>
        <dbReference type="ARBA" id="ARBA00022692"/>
    </source>
</evidence>
<dbReference type="InterPro" id="IPR052951">
    <property type="entry name" value="Tellurite_res_ion_channel"/>
</dbReference>
<proteinExistence type="predicted"/>
<feature type="transmembrane region" description="Helical" evidence="5">
    <location>
        <begin position="265"/>
        <end position="283"/>
    </location>
</feature>
<dbReference type="Pfam" id="PF03595">
    <property type="entry name" value="SLAC1"/>
    <property type="match status" value="1"/>
</dbReference>
<keyword evidence="7" id="KW-1185">Reference proteome</keyword>
<dbReference type="InterPro" id="IPR039264">
    <property type="entry name" value="TehA"/>
</dbReference>
<organism evidence="6 7">
    <name type="scientific">Bosea spartocytisi</name>
    <dbReference type="NCBI Taxonomy" id="2773451"/>
    <lineage>
        <taxon>Bacteria</taxon>
        <taxon>Pseudomonadati</taxon>
        <taxon>Pseudomonadota</taxon>
        <taxon>Alphaproteobacteria</taxon>
        <taxon>Hyphomicrobiales</taxon>
        <taxon>Boseaceae</taxon>
        <taxon>Bosea</taxon>
    </lineage>
</organism>
<dbReference type="GO" id="GO:0046583">
    <property type="term" value="F:monoatomic cation efflux transmembrane transporter activity"/>
    <property type="evidence" value="ECO:0007669"/>
    <property type="project" value="TreeGrafter"/>
</dbReference>
<feature type="transmembrane region" description="Helical" evidence="5">
    <location>
        <begin position="233"/>
        <end position="253"/>
    </location>
</feature>
<dbReference type="EMBL" id="JACXWY010000024">
    <property type="protein sequence ID" value="MBD3848876.1"/>
    <property type="molecule type" value="Genomic_DNA"/>
</dbReference>
<dbReference type="NCBIfam" id="NF008032">
    <property type="entry name" value="PRK10764.1"/>
    <property type="match status" value="1"/>
</dbReference>
<feature type="transmembrane region" description="Helical" evidence="5">
    <location>
        <begin position="148"/>
        <end position="169"/>
    </location>
</feature>
<sequence length="348" mass="37406">MKRIIQAGNIRVRLPLVPVSFFSMVLGLAGLGNTWRVAHRVWGLPADIGEAINAVAAFVWAVLLLLYLSKWLFAREHAVKELLDPIDCSFVGLIGVATMLIAGVAAPYWRACALALFAAGAIFSLAYAVWQTGSLWQDDRHHGATTAVMYLPTVAGSFVTGTIAATLGFPEWGQLAFGAGVFSWLAIESVLAHRLYTVDRLPVAQRPSLGIQFAPPVVGGVTYMSITSGPPDIFVAGLVGYGILQGLVILRLMPWIRQQPFGPPYWAFTFGAASLATTLLRMVERGGNGPANLLAPITFIVANIVVGTIFLATVRLLLNRSLFPASQPIQSDNMDSVPRGIETIRGHS</sequence>
<dbReference type="PANTHER" id="PTHR37955:SF1">
    <property type="entry name" value="DEP DOMAIN-CONTAINING PROTEIN"/>
    <property type="match status" value="1"/>
</dbReference>
<feature type="transmembrane region" description="Helical" evidence="5">
    <location>
        <begin position="12"/>
        <end position="31"/>
    </location>
</feature>
<dbReference type="RefSeq" id="WP_191125758.1">
    <property type="nucleotide sequence ID" value="NZ_JACXWY010000024.1"/>
</dbReference>
<dbReference type="GO" id="GO:0005886">
    <property type="term" value="C:plasma membrane"/>
    <property type="evidence" value="ECO:0007669"/>
    <property type="project" value="TreeGrafter"/>
</dbReference>
<keyword evidence="4 5" id="KW-0472">Membrane</keyword>
<name>A0A927I2I3_9HYPH</name>
<keyword evidence="3 5" id="KW-1133">Transmembrane helix</keyword>
<feature type="transmembrane region" description="Helical" evidence="5">
    <location>
        <begin position="115"/>
        <end position="136"/>
    </location>
</feature>
<evidence type="ECO:0000256" key="1">
    <source>
        <dbReference type="ARBA" id="ARBA00004141"/>
    </source>
</evidence>
<evidence type="ECO:0000313" key="7">
    <source>
        <dbReference type="Proteomes" id="UP000619295"/>
    </source>
</evidence>
<evidence type="ECO:0000313" key="6">
    <source>
        <dbReference type="EMBL" id="MBD3848876.1"/>
    </source>
</evidence>
<dbReference type="Gene3D" id="1.50.10.150">
    <property type="entry name" value="Voltage-dependent anion channel"/>
    <property type="match status" value="1"/>
</dbReference>
<gene>
    <name evidence="6" type="primary">tehA</name>
    <name evidence="6" type="ORF">IED13_24525</name>
</gene>
<protein>
    <submittedName>
        <fullName evidence="6">Dicarboxylate transporter/tellurite-resistance protein TehA</fullName>
    </submittedName>
</protein>
<dbReference type="Proteomes" id="UP000619295">
    <property type="component" value="Unassembled WGS sequence"/>
</dbReference>
<dbReference type="AlphaFoldDB" id="A0A927I2I3"/>
<dbReference type="PANTHER" id="PTHR37955">
    <property type="entry name" value="TELLURITE RESISTANCE PROTEIN TEHA"/>
    <property type="match status" value="1"/>
</dbReference>
<evidence type="ECO:0000256" key="4">
    <source>
        <dbReference type="ARBA" id="ARBA00023136"/>
    </source>
</evidence>
<feature type="transmembrane region" description="Helical" evidence="5">
    <location>
        <begin position="295"/>
        <end position="318"/>
    </location>
</feature>
<dbReference type="InterPro" id="IPR038665">
    <property type="entry name" value="Voltage-dep_anion_channel_sf"/>
</dbReference>
<dbReference type="CDD" id="cd09324">
    <property type="entry name" value="TDT_TehA"/>
    <property type="match status" value="1"/>
</dbReference>
<comment type="caution">
    <text evidence="6">The sequence shown here is derived from an EMBL/GenBank/DDBJ whole genome shotgun (WGS) entry which is preliminary data.</text>
</comment>
<dbReference type="InterPro" id="IPR004695">
    <property type="entry name" value="SLAC1/Mae1/Ssu1/TehA"/>
</dbReference>
<accession>A0A927I2I3</accession>
<evidence type="ECO:0000256" key="5">
    <source>
        <dbReference type="SAM" id="Phobius"/>
    </source>
</evidence>
<reference evidence="6" key="1">
    <citation type="submission" date="2020-09" db="EMBL/GenBank/DDBJ databases">
        <title>Bosea spartocytisi sp. nov. a root nodule endophyte of Spartocytisus supranubius in the high mountain ecosystem fo the Teide National Park (Canary Islands, Spain).</title>
        <authorList>
            <person name="Pulido-Suarez L."/>
            <person name="Peix A."/>
            <person name="Igual J.M."/>
            <person name="Socas-Perez N."/>
            <person name="Velazquez E."/>
            <person name="Flores-Felix J.D."/>
            <person name="Leon-Barrios M."/>
        </authorList>
    </citation>
    <scope>NUCLEOTIDE SEQUENCE</scope>
    <source>
        <strain evidence="6">SSUT16</strain>
    </source>
</reference>
<comment type="subcellular location">
    <subcellularLocation>
        <location evidence="1">Membrane</location>
        <topology evidence="1">Multi-pass membrane protein</topology>
    </subcellularLocation>
</comment>